<comment type="caution">
    <text evidence="2">The sequence shown here is derived from an EMBL/GenBank/DDBJ whole genome shotgun (WGS) entry which is preliminary data.</text>
</comment>
<dbReference type="EMBL" id="BNBE01000002">
    <property type="protein sequence ID" value="GHG07465.1"/>
    <property type="molecule type" value="Genomic_DNA"/>
</dbReference>
<reference evidence="2" key="1">
    <citation type="journal article" date="2014" name="Int. J. Syst. Evol. Microbiol.">
        <title>Complete genome sequence of Corynebacterium casei LMG S-19264T (=DSM 44701T), isolated from a smear-ripened cheese.</title>
        <authorList>
            <consortium name="US DOE Joint Genome Institute (JGI-PGF)"/>
            <person name="Walter F."/>
            <person name="Albersmeier A."/>
            <person name="Kalinowski J."/>
            <person name="Ruckert C."/>
        </authorList>
    </citation>
    <scope>NUCLEOTIDE SEQUENCE</scope>
    <source>
        <strain evidence="2">JCM 4122</strain>
    </source>
</reference>
<feature type="chain" id="PRO_5037732797" description="Secreted protein" evidence="1">
    <location>
        <begin position="37"/>
        <end position="140"/>
    </location>
</feature>
<sequence length="140" mass="14489">MRRIRSTTLTAGALALAGVAATCVALAPAASASAQACTVTTLTTGAYESQGTIATKASSGCGDLNLTYSYNAGSRTYDEYAGRYKKSSGWVTGSKRYVLAYDGSHSVNDSTYWLVTGLSAGTQFSVASLYDGGDTVRITH</sequence>
<protein>
    <recommendedName>
        <fullName evidence="4">Secreted protein</fullName>
    </recommendedName>
</protein>
<feature type="signal peptide" evidence="1">
    <location>
        <begin position="1"/>
        <end position="36"/>
    </location>
</feature>
<dbReference type="Proteomes" id="UP000632849">
    <property type="component" value="Unassembled WGS sequence"/>
</dbReference>
<evidence type="ECO:0000256" key="1">
    <source>
        <dbReference type="SAM" id="SignalP"/>
    </source>
</evidence>
<accession>A0A919BRG5</accession>
<reference evidence="2" key="2">
    <citation type="submission" date="2020-09" db="EMBL/GenBank/DDBJ databases">
        <authorList>
            <person name="Sun Q."/>
            <person name="Ohkuma M."/>
        </authorList>
    </citation>
    <scope>NUCLEOTIDE SEQUENCE</scope>
    <source>
        <strain evidence="2">JCM 4122</strain>
    </source>
</reference>
<evidence type="ECO:0008006" key="4">
    <source>
        <dbReference type="Google" id="ProtNLM"/>
    </source>
</evidence>
<evidence type="ECO:0000313" key="2">
    <source>
        <dbReference type="EMBL" id="GHG07465.1"/>
    </source>
</evidence>
<gene>
    <name evidence="2" type="ORF">GCM10017667_43770</name>
</gene>
<evidence type="ECO:0000313" key="3">
    <source>
        <dbReference type="Proteomes" id="UP000632849"/>
    </source>
</evidence>
<name>A0A919BRG5_STRFL</name>
<dbReference type="GeneID" id="95657212"/>
<dbReference type="AlphaFoldDB" id="A0A919BRG5"/>
<proteinExistence type="predicted"/>
<organism evidence="2 3">
    <name type="scientific">Streptomyces filamentosus</name>
    <name type="common">Streptomyces roseosporus</name>
    <dbReference type="NCBI Taxonomy" id="67294"/>
    <lineage>
        <taxon>Bacteria</taxon>
        <taxon>Bacillati</taxon>
        <taxon>Actinomycetota</taxon>
        <taxon>Actinomycetes</taxon>
        <taxon>Kitasatosporales</taxon>
        <taxon>Streptomycetaceae</taxon>
        <taxon>Streptomyces</taxon>
    </lineage>
</organism>
<keyword evidence="3" id="KW-1185">Reference proteome</keyword>
<keyword evidence="1" id="KW-0732">Signal</keyword>
<dbReference type="RefSeq" id="WP_150226397.1">
    <property type="nucleotide sequence ID" value="NZ_BNBE01000002.1"/>
</dbReference>